<reference evidence="1 2" key="1">
    <citation type="submission" date="2022-08" db="EMBL/GenBank/DDBJ databases">
        <title>Bacterial and archaeal communities from various locations to study Microbial Dark Matter (Phase II).</title>
        <authorList>
            <person name="Stepanauskas R."/>
        </authorList>
    </citation>
    <scope>NUCLEOTIDE SEQUENCE [LARGE SCALE GENOMIC DNA]</scope>
    <source>
        <strain evidence="1 2">PD1</strain>
    </source>
</reference>
<evidence type="ECO:0000313" key="1">
    <source>
        <dbReference type="EMBL" id="MCS3918552.1"/>
    </source>
</evidence>
<name>A0ABT2EKU8_9BACT</name>
<dbReference type="Proteomes" id="UP001204798">
    <property type="component" value="Unassembled WGS sequence"/>
</dbReference>
<organism evidence="1 2">
    <name type="scientific">Candidatus Fervidibacter sacchari</name>
    <dbReference type="NCBI Taxonomy" id="1448929"/>
    <lineage>
        <taxon>Bacteria</taxon>
        <taxon>Candidatus Fervidibacterota</taxon>
        <taxon>Candidatus Fervidibacter</taxon>
    </lineage>
</organism>
<comment type="caution">
    <text evidence="1">The sequence shown here is derived from an EMBL/GenBank/DDBJ whole genome shotgun (WGS) entry which is preliminary data.</text>
</comment>
<dbReference type="Pfam" id="PF11848">
    <property type="entry name" value="DUF3368"/>
    <property type="match status" value="1"/>
</dbReference>
<dbReference type="RefSeq" id="WP_259094497.1">
    <property type="nucleotide sequence ID" value="NZ_CP130454.1"/>
</dbReference>
<dbReference type="InterPro" id="IPR021799">
    <property type="entry name" value="PIN-like_prokaryotic"/>
</dbReference>
<sequence>MRLEAVNNSGPFIHLWQIGQLQLLAMFNRLLTTGQVIAEITASGRLKEEDLAVLSNLQICSVTQDEIEDTRKQLFGFELHGGELSALRLAQKEEVELFLTDDLEARRAAKSLGLEPHGSVGILILAYRKGILSLSQTEEALFTLLHKSSLFLTPAIVEQAIQLIKAAIGE</sequence>
<evidence type="ECO:0000313" key="2">
    <source>
        <dbReference type="Proteomes" id="UP001204798"/>
    </source>
</evidence>
<dbReference type="PANTHER" id="PTHR39550:SF1">
    <property type="entry name" value="SLL0658 PROTEIN"/>
    <property type="match status" value="1"/>
</dbReference>
<protein>
    <submittedName>
        <fullName evidence="1">Nucleic acid-binding protein</fullName>
    </submittedName>
</protein>
<keyword evidence="2" id="KW-1185">Reference proteome</keyword>
<dbReference type="EMBL" id="JANUCP010000002">
    <property type="protein sequence ID" value="MCS3918552.1"/>
    <property type="molecule type" value="Genomic_DNA"/>
</dbReference>
<gene>
    <name evidence="1" type="ORF">M2350_000952</name>
</gene>
<proteinExistence type="predicted"/>
<dbReference type="PANTHER" id="PTHR39550">
    <property type="entry name" value="SLL0658 PROTEIN"/>
    <property type="match status" value="1"/>
</dbReference>
<accession>A0ABT2EKU8</accession>